<comment type="caution">
    <text evidence="1">The sequence shown here is derived from an EMBL/GenBank/DDBJ whole genome shotgun (WGS) entry which is preliminary data.</text>
</comment>
<protein>
    <submittedName>
        <fullName evidence="1">Uncharacterized protein</fullName>
    </submittedName>
</protein>
<keyword evidence="2" id="KW-1185">Reference proteome</keyword>
<dbReference type="EMBL" id="BAAASG010000002">
    <property type="protein sequence ID" value="GAA2474171.1"/>
    <property type="molecule type" value="Genomic_DNA"/>
</dbReference>
<organism evidence="1 2">
    <name type="scientific">Streptomyces longisporus</name>
    <dbReference type="NCBI Taxonomy" id="1948"/>
    <lineage>
        <taxon>Bacteria</taxon>
        <taxon>Bacillati</taxon>
        <taxon>Actinomycetota</taxon>
        <taxon>Actinomycetes</taxon>
        <taxon>Kitasatosporales</taxon>
        <taxon>Streptomycetaceae</taxon>
        <taxon>Streptomyces</taxon>
    </lineage>
</organism>
<accession>A0ABP5Y8T7</accession>
<dbReference type="Proteomes" id="UP001501777">
    <property type="component" value="Unassembled WGS sequence"/>
</dbReference>
<evidence type="ECO:0000313" key="1">
    <source>
        <dbReference type="EMBL" id="GAA2474171.1"/>
    </source>
</evidence>
<reference evidence="2" key="1">
    <citation type="journal article" date="2019" name="Int. J. Syst. Evol. Microbiol.">
        <title>The Global Catalogue of Microorganisms (GCM) 10K type strain sequencing project: providing services to taxonomists for standard genome sequencing and annotation.</title>
        <authorList>
            <consortium name="The Broad Institute Genomics Platform"/>
            <consortium name="The Broad Institute Genome Sequencing Center for Infectious Disease"/>
            <person name="Wu L."/>
            <person name="Ma J."/>
        </authorList>
    </citation>
    <scope>NUCLEOTIDE SEQUENCE [LARGE SCALE GENOMIC DNA]</scope>
    <source>
        <strain evidence="2">JCM 4395</strain>
    </source>
</reference>
<name>A0ABP5Y8T7_STRLO</name>
<proteinExistence type="predicted"/>
<gene>
    <name evidence="1" type="ORF">GCM10010276_06650</name>
</gene>
<evidence type="ECO:0000313" key="2">
    <source>
        <dbReference type="Proteomes" id="UP001501777"/>
    </source>
</evidence>
<sequence length="94" mass="9840">MELVVHSPRCGDCVSAGQSEWIRQVSGHHTGDMAATSRCSGFSTGDIADKDGVGAGRRPLHMASVLRGQSVRTPVFLTSHVTSGYVEAAAVAWA</sequence>